<dbReference type="AlphaFoldDB" id="A0A0F6PXK8"/>
<dbReference type="InterPro" id="IPR014722">
    <property type="entry name" value="Rib_uL2_dom2"/>
</dbReference>
<sequence length="129" mass="15400">MKLKYSRPRKNREMFRNLPYHQRKRLLNVHLSKELREEIHTRSLPVRKGDTVLVIKGKHSGWQKKVIKISLKKMKIQIEGIKTTKTDSTEIFHWIEPSNCVITTVEKNEDRKKMFERFSPKKVSDNVSD</sequence>
<dbReference type="Gene3D" id="2.30.30.30">
    <property type="match status" value="1"/>
</dbReference>
<dbReference type="InterPro" id="IPR005756">
    <property type="entry name" value="Ribosomal_uL24_euk/arc"/>
</dbReference>
<evidence type="ECO:0000313" key="4">
    <source>
        <dbReference type="EMBL" id="AKC94978.1"/>
    </source>
</evidence>
<comment type="similarity">
    <text evidence="1">Belongs to the universal ribosomal protein uL24 family.</text>
</comment>
<dbReference type="InterPro" id="IPR041988">
    <property type="entry name" value="Ribosomal_uL24_KOW"/>
</dbReference>
<dbReference type="PANTHER" id="PTHR11143">
    <property type="entry name" value="60S RIBOSOMAL PROTEIN L26 FAMILY MEMBER"/>
    <property type="match status" value="1"/>
</dbReference>
<evidence type="ECO:0000256" key="3">
    <source>
        <dbReference type="ARBA" id="ARBA00023274"/>
    </source>
</evidence>
<dbReference type="NCBIfam" id="TIGR01080">
    <property type="entry name" value="rplX_A_E"/>
    <property type="match status" value="1"/>
</dbReference>
<dbReference type="InterPro" id="IPR008991">
    <property type="entry name" value="Translation_prot_SH3-like_sf"/>
</dbReference>
<dbReference type="EMBL" id="KP869707">
    <property type="protein sequence ID" value="AKC94978.1"/>
    <property type="molecule type" value="Genomic_DNA"/>
</dbReference>
<accession>A0A0F6PXK8</accession>
<dbReference type="GO" id="GO:0003735">
    <property type="term" value="F:structural constituent of ribosome"/>
    <property type="evidence" value="ECO:0007669"/>
    <property type="project" value="InterPro"/>
</dbReference>
<keyword evidence="2 4" id="KW-0689">Ribosomal protein</keyword>
<reference evidence="4" key="1">
    <citation type="journal article" date="2015" name="Nature">
        <title>Complex archaea that bridge the gap between prokaryotes and eukaryotes.</title>
        <authorList>
            <person name="Spang A."/>
            <person name="Saw J.H."/>
            <person name="Jorgensen S.L."/>
            <person name="Zaremba-Niedzwiedzka K."/>
            <person name="Martijn J."/>
            <person name="Lind A.E."/>
            <person name="van Eijk R."/>
            <person name="Schleper C."/>
            <person name="Guy L."/>
            <person name="Ettema T.J."/>
        </authorList>
    </citation>
    <scope>NUCLEOTIDE SEQUENCE</scope>
</reference>
<organism evidence="4">
    <name type="scientific">uncultured organism</name>
    <dbReference type="NCBI Taxonomy" id="155900"/>
    <lineage>
        <taxon>unclassified sequences</taxon>
        <taxon>environmental samples</taxon>
    </lineage>
</organism>
<dbReference type="GO" id="GO:0003723">
    <property type="term" value="F:RNA binding"/>
    <property type="evidence" value="ECO:0007669"/>
    <property type="project" value="InterPro"/>
</dbReference>
<dbReference type="CDD" id="cd06089">
    <property type="entry name" value="KOW_RPL26"/>
    <property type="match status" value="1"/>
</dbReference>
<dbReference type="Pfam" id="PF16906">
    <property type="entry name" value="Ribosomal_L26"/>
    <property type="match status" value="1"/>
</dbReference>
<dbReference type="GO" id="GO:1990904">
    <property type="term" value="C:ribonucleoprotein complex"/>
    <property type="evidence" value="ECO:0007669"/>
    <property type="project" value="UniProtKB-KW"/>
</dbReference>
<evidence type="ECO:0000256" key="1">
    <source>
        <dbReference type="ARBA" id="ARBA00010618"/>
    </source>
</evidence>
<protein>
    <submittedName>
        <fullName evidence="4">Putative 50S ribosomal protein L24P</fullName>
    </submittedName>
</protein>
<dbReference type="SUPFAM" id="SSF50104">
    <property type="entry name" value="Translation proteins SH3-like domain"/>
    <property type="match status" value="1"/>
</dbReference>
<proteinExistence type="inferred from homology"/>
<evidence type="ECO:0000256" key="2">
    <source>
        <dbReference type="ARBA" id="ARBA00022980"/>
    </source>
</evidence>
<name>A0A0F6PXK8_9ZZZZ</name>
<keyword evidence="3" id="KW-0687">Ribonucleoprotein</keyword>